<evidence type="ECO:0000313" key="1">
    <source>
        <dbReference type="EMBL" id="MBP1938683.1"/>
    </source>
</evidence>
<sequence>MASFEDMDFKLPGGESTAEAANRGIEVINELLDTSANNIVIVTHGNLLSLIIRNFKKEFGFNEWKEMKNPDVFELIIENDKFSIDRIWK</sequence>
<dbReference type="EMBL" id="JAGGKP010000024">
    <property type="protein sequence ID" value="MBP1938683.1"/>
    <property type="molecule type" value="Genomic_DNA"/>
</dbReference>
<dbReference type="Proteomes" id="UP001519273">
    <property type="component" value="Unassembled WGS sequence"/>
</dbReference>
<dbReference type="RefSeq" id="WP_280921790.1">
    <property type="nucleotide sequence ID" value="NZ_CBCRVE010000029.1"/>
</dbReference>
<name>A0ABS4H830_9BACL</name>
<proteinExistence type="predicted"/>
<keyword evidence="2" id="KW-1185">Reference proteome</keyword>
<accession>A0ABS4H830</accession>
<dbReference type="InterPro" id="IPR013078">
    <property type="entry name" value="His_Pase_superF_clade-1"/>
</dbReference>
<dbReference type="Pfam" id="PF00300">
    <property type="entry name" value="His_Phos_1"/>
    <property type="match status" value="1"/>
</dbReference>
<dbReference type="Gene3D" id="3.40.50.1240">
    <property type="entry name" value="Phosphoglycerate mutase-like"/>
    <property type="match status" value="1"/>
</dbReference>
<comment type="caution">
    <text evidence="1">The sequence shown here is derived from an EMBL/GenBank/DDBJ whole genome shotgun (WGS) entry which is preliminary data.</text>
</comment>
<protein>
    <submittedName>
        <fullName evidence="1">Broad specificity phosphatase PhoE</fullName>
    </submittedName>
</protein>
<evidence type="ECO:0000313" key="2">
    <source>
        <dbReference type="Proteomes" id="UP001519273"/>
    </source>
</evidence>
<reference evidence="1 2" key="1">
    <citation type="submission" date="2021-03" db="EMBL/GenBank/DDBJ databases">
        <title>Genomic Encyclopedia of Type Strains, Phase IV (KMG-IV): sequencing the most valuable type-strain genomes for metagenomic binning, comparative biology and taxonomic classification.</title>
        <authorList>
            <person name="Goeker M."/>
        </authorList>
    </citation>
    <scope>NUCLEOTIDE SEQUENCE [LARGE SCALE GENOMIC DNA]</scope>
    <source>
        <strain evidence="1 2">DSM 23491</strain>
    </source>
</reference>
<gene>
    <name evidence="1" type="ORF">J2Z20_003625</name>
</gene>
<dbReference type="SUPFAM" id="SSF53254">
    <property type="entry name" value="Phosphoglycerate mutase-like"/>
    <property type="match status" value="1"/>
</dbReference>
<organism evidence="1 2">
    <name type="scientific">Paenibacillus sediminis</name>
    <dbReference type="NCBI Taxonomy" id="664909"/>
    <lineage>
        <taxon>Bacteria</taxon>
        <taxon>Bacillati</taxon>
        <taxon>Bacillota</taxon>
        <taxon>Bacilli</taxon>
        <taxon>Bacillales</taxon>
        <taxon>Paenibacillaceae</taxon>
        <taxon>Paenibacillus</taxon>
    </lineage>
</organism>
<dbReference type="InterPro" id="IPR029033">
    <property type="entry name" value="His_PPase_superfam"/>
</dbReference>